<reference evidence="8 9" key="1">
    <citation type="submission" date="2020-02" db="EMBL/GenBank/DDBJ databases">
        <title>Genome assembly of a novel Clostridium senegalense strain.</title>
        <authorList>
            <person name="Gupta T.B."/>
            <person name="Jauregui R."/>
            <person name="Maclean P."/>
            <person name="Nawarathana A."/>
            <person name="Brightwell G."/>
        </authorList>
    </citation>
    <scope>NUCLEOTIDE SEQUENCE [LARGE SCALE GENOMIC DNA]</scope>
    <source>
        <strain evidence="8 9">AGRFS4</strain>
    </source>
</reference>
<proteinExistence type="inferred from homology"/>
<name>A0A6M0H4A1_9CLOT</name>
<keyword evidence="4 6" id="KW-1133">Transmembrane helix</keyword>
<feature type="transmembrane region" description="Helical" evidence="6">
    <location>
        <begin position="282"/>
        <end position="304"/>
    </location>
</feature>
<dbReference type="EMBL" id="JAAGPU010000019">
    <property type="protein sequence ID" value="NEU05357.1"/>
    <property type="molecule type" value="Genomic_DNA"/>
</dbReference>
<feature type="transmembrane region" description="Helical" evidence="6">
    <location>
        <begin position="57"/>
        <end position="80"/>
    </location>
</feature>
<feature type="transmembrane region" description="Helical" evidence="6">
    <location>
        <begin position="657"/>
        <end position="678"/>
    </location>
</feature>
<evidence type="ECO:0000256" key="4">
    <source>
        <dbReference type="ARBA" id="ARBA00022989"/>
    </source>
</evidence>
<dbReference type="InterPro" id="IPR003838">
    <property type="entry name" value="ABC3_permease_C"/>
</dbReference>
<keyword evidence="5 6" id="KW-0472">Membrane</keyword>
<comment type="similarity">
    <text evidence="6">Belongs to the ABC-4 integral membrane protein family.</text>
</comment>
<keyword evidence="3 6" id="KW-0812">Transmembrane</keyword>
<comment type="subcellular location">
    <subcellularLocation>
        <location evidence="1 6">Cell membrane</location>
        <topology evidence="1 6">Multi-pass membrane protein</topology>
    </subcellularLocation>
</comment>
<dbReference type="GO" id="GO:0005886">
    <property type="term" value="C:plasma membrane"/>
    <property type="evidence" value="ECO:0007669"/>
    <property type="project" value="UniProtKB-SubCell"/>
</dbReference>
<dbReference type="GO" id="GO:0055085">
    <property type="term" value="P:transmembrane transport"/>
    <property type="evidence" value="ECO:0007669"/>
    <property type="project" value="UniProtKB-UniRule"/>
</dbReference>
<feature type="transmembrane region" description="Helical" evidence="6">
    <location>
        <begin position="21"/>
        <end position="45"/>
    </location>
</feature>
<feature type="transmembrane region" description="Helical" evidence="6">
    <location>
        <begin position="151"/>
        <end position="174"/>
    </location>
</feature>
<dbReference type="RefSeq" id="WP_199870202.1">
    <property type="nucleotide sequence ID" value="NZ_JAAGPU010000019.1"/>
</dbReference>
<protein>
    <submittedName>
        <fullName evidence="8">ABC transporter permease</fullName>
    </submittedName>
</protein>
<evidence type="ECO:0000256" key="5">
    <source>
        <dbReference type="ARBA" id="ARBA00023136"/>
    </source>
</evidence>
<evidence type="ECO:0000259" key="7">
    <source>
        <dbReference type="Pfam" id="PF02687"/>
    </source>
</evidence>
<dbReference type="PANTHER" id="PTHR46795">
    <property type="entry name" value="ABC TRANSPORTER PERMEASE-RELATED-RELATED"/>
    <property type="match status" value="1"/>
</dbReference>
<evidence type="ECO:0000256" key="3">
    <source>
        <dbReference type="ARBA" id="ARBA00022692"/>
    </source>
</evidence>
<feature type="transmembrane region" description="Helical" evidence="6">
    <location>
        <begin position="109"/>
        <end position="131"/>
    </location>
</feature>
<dbReference type="Proteomes" id="UP000481872">
    <property type="component" value="Unassembled WGS sequence"/>
</dbReference>
<dbReference type="Pfam" id="PF02687">
    <property type="entry name" value="FtsX"/>
    <property type="match status" value="1"/>
</dbReference>
<evidence type="ECO:0000313" key="9">
    <source>
        <dbReference type="Proteomes" id="UP000481872"/>
    </source>
</evidence>
<feature type="transmembrane region" description="Helical" evidence="6">
    <location>
        <begin position="195"/>
        <end position="214"/>
    </location>
</feature>
<dbReference type="InterPro" id="IPR027022">
    <property type="entry name" value="ABC_permease_BceB-typ"/>
</dbReference>
<evidence type="ECO:0000256" key="2">
    <source>
        <dbReference type="ARBA" id="ARBA00022475"/>
    </source>
</evidence>
<feature type="transmembrane region" description="Helical" evidence="6">
    <location>
        <begin position="226"/>
        <end position="251"/>
    </location>
</feature>
<evidence type="ECO:0000256" key="1">
    <source>
        <dbReference type="ARBA" id="ARBA00004651"/>
    </source>
</evidence>
<feature type="transmembrane region" description="Helical" evidence="6">
    <location>
        <begin position="625"/>
        <end position="645"/>
    </location>
</feature>
<sequence>MTFSSIIRKNFIHNFNKYISFYLINALIVAMLFMYGSLMFNPIILQSIGKTSLYETIKIALIGIVIFSIVFITYTNIAFLKNRGKEFGMYLTLGMTTKDLMKQILIENLGIMVSSSITGILGGVIFGRLFYMGLNKILNGASIPYKLNYKSFLLSLGIFLVIFLCNLLFNVIYIRKMSIMEILKSSKKSEIGKKYTVIGLIALVLFIISLYCLPKTLLNEIFKNKSYMLGLFIIFTIICPYMIIGTCIALIKEIFSKFPRAYNKNILILSNLSHRFLGYKNVLYMISLLMAGAMFFVGFSYSLYASSREYINMNNPFDIMFVEDEGYNKIKKEEVEKIIEDEKGTIKYYKILECLNIPMFRAENEGFIFWGARTVVSESNYNKHMNENIDIKPSSAQYINVVKEKMEFNHPKAILATLSESQVEEARKLEKENINNNYVINVGSVEKVIGNSYILNLEKENIESRKGVPFVNHQLGSAFVLDDRDYELLKNKLSVKAVENIHLINVKNGDKGFYSLVNYLRIKNNLNESFWKEGNLWGKHSYDEEGRKEYYRPMYKEELIKLQIENYGIVFFTMSFIGLLFVIANGVVLYYKVLSDINNEEERIATLIRIGVTKKEIKTLISKELAITFFIPIFVGGGLGMYYLYVMCSNMTITTLLMKKALLILGLGASIQIIFYLLSRKKYIKESM</sequence>
<keyword evidence="2 6" id="KW-1003">Cell membrane</keyword>
<dbReference type="PIRSF" id="PIRSF018968">
    <property type="entry name" value="ABC_permease_BceB"/>
    <property type="match status" value="1"/>
</dbReference>
<accession>A0A6M0H4A1</accession>
<comment type="caution">
    <text evidence="8">The sequence shown here is derived from an EMBL/GenBank/DDBJ whole genome shotgun (WGS) entry which is preliminary data.</text>
</comment>
<dbReference type="AlphaFoldDB" id="A0A6M0H4A1"/>
<feature type="transmembrane region" description="Helical" evidence="6">
    <location>
        <begin position="567"/>
        <end position="591"/>
    </location>
</feature>
<dbReference type="InterPro" id="IPR052536">
    <property type="entry name" value="ABC-4_Integral_Memb_Prot"/>
</dbReference>
<keyword evidence="9" id="KW-1185">Reference proteome</keyword>
<organism evidence="8 9">
    <name type="scientific">Clostridium senegalense</name>
    <dbReference type="NCBI Taxonomy" id="1465809"/>
    <lineage>
        <taxon>Bacteria</taxon>
        <taxon>Bacillati</taxon>
        <taxon>Bacillota</taxon>
        <taxon>Clostridia</taxon>
        <taxon>Eubacteriales</taxon>
        <taxon>Clostridiaceae</taxon>
        <taxon>Clostridium</taxon>
    </lineage>
</organism>
<keyword evidence="6" id="KW-0813">Transport</keyword>
<evidence type="ECO:0000256" key="6">
    <source>
        <dbReference type="PIRNR" id="PIRNR018968"/>
    </source>
</evidence>
<dbReference type="PANTHER" id="PTHR46795:SF3">
    <property type="entry name" value="ABC TRANSPORTER PERMEASE"/>
    <property type="match status" value="1"/>
</dbReference>
<gene>
    <name evidence="8" type="ORF">G3M99_10930</name>
</gene>
<evidence type="ECO:0000313" key="8">
    <source>
        <dbReference type="EMBL" id="NEU05357.1"/>
    </source>
</evidence>
<feature type="domain" description="ABC3 transporter permease C-terminal" evidence="7">
    <location>
        <begin position="59"/>
        <end position="179"/>
    </location>
</feature>